<name>A0A3S0GV64_9BURK</name>
<keyword evidence="4" id="KW-1185">Reference proteome</keyword>
<proteinExistence type="predicted"/>
<protein>
    <submittedName>
        <fullName evidence="3">Uncharacterized protein</fullName>
    </submittedName>
</protein>
<keyword evidence="2" id="KW-0812">Transmembrane</keyword>
<feature type="transmembrane region" description="Helical" evidence="2">
    <location>
        <begin position="575"/>
        <end position="600"/>
    </location>
</feature>
<dbReference type="Proteomes" id="UP000267418">
    <property type="component" value="Unassembled WGS sequence"/>
</dbReference>
<comment type="caution">
    <text evidence="3">The sequence shown here is derived from an EMBL/GenBank/DDBJ whole genome shotgun (WGS) entry which is preliminary data.</text>
</comment>
<feature type="region of interest" description="Disordered" evidence="1">
    <location>
        <begin position="73"/>
        <end position="106"/>
    </location>
</feature>
<dbReference type="SUPFAM" id="SSF53474">
    <property type="entry name" value="alpha/beta-Hydrolases"/>
    <property type="match status" value="1"/>
</dbReference>
<feature type="region of interest" description="Disordered" evidence="1">
    <location>
        <begin position="121"/>
        <end position="144"/>
    </location>
</feature>
<evidence type="ECO:0000256" key="1">
    <source>
        <dbReference type="SAM" id="MobiDB-lite"/>
    </source>
</evidence>
<reference evidence="3 4" key="1">
    <citation type="submission" date="2018-12" db="EMBL/GenBank/DDBJ databases">
        <title>The genome of Variovorax gossypii DSM 100435.</title>
        <authorList>
            <person name="Gao J."/>
            <person name="Sun J."/>
        </authorList>
    </citation>
    <scope>NUCLEOTIDE SEQUENCE [LARGE SCALE GENOMIC DNA]</scope>
    <source>
        <strain evidence="3 4">DSM 100435</strain>
    </source>
</reference>
<dbReference type="InterPro" id="IPR029058">
    <property type="entry name" value="AB_hydrolase_fold"/>
</dbReference>
<feature type="transmembrane region" description="Helical" evidence="2">
    <location>
        <begin position="330"/>
        <end position="346"/>
    </location>
</feature>
<evidence type="ECO:0000313" key="4">
    <source>
        <dbReference type="Proteomes" id="UP000267418"/>
    </source>
</evidence>
<dbReference type="EMBL" id="RXOE01000006">
    <property type="protein sequence ID" value="RTQ32578.1"/>
    <property type="molecule type" value="Genomic_DNA"/>
</dbReference>
<accession>A0A3S0GV64</accession>
<feature type="compositionally biased region" description="Low complexity" evidence="1">
    <location>
        <begin position="121"/>
        <end position="138"/>
    </location>
</feature>
<evidence type="ECO:0000313" key="3">
    <source>
        <dbReference type="EMBL" id="RTQ32578.1"/>
    </source>
</evidence>
<keyword evidence="2" id="KW-1133">Transmembrane helix</keyword>
<feature type="transmembrane region" description="Helical" evidence="2">
    <location>
        <begin position="352"/>
        <end position="368"/>
    </location>
</feature>
<feature type="transmembrane region" description="Helical" evidence="2">
    <location>
        <begin position="274"/>
        <end position="294"/>
    </location>
</feature>
<dbReference type="RefSeq" id="WP_126472477.1">
    <property type="nucleotide sequence ID" value="NZ_RXOE01000006.1"/>
</dbReference>
<evidence type="ECO:0000256" key="2">
    <source>
        <dbReference type="SAM" id="Phobius"/>
    </source>
</evidence>
<feature type="transmembrane region" description="Helical" evidence="2">
    <location>
        <begin position="465"/>
        <end position="485"/>
    </location>
</feature>
<feature type="transmembrane region" description="Helical" evidence="2">
    <location>
        <begin position="423"/>
        <end position="445"/>
    </location>
</feature>
<dbReference type="OrthoDB" id="70513at2"/>
<sequence length="866" mass="93511">MSEATSESQPDAQRPPERVAVIAIHGVADQKSGDTARAIASLMVNAGSAQVRYSQGDCDSFIMAVPPLKAMAGNRSAKPLPRGSVRKVQPSSQAPDSLGKAFEQSTRSDFQREEWVVGGSAPSAPVVVPGGGAPAPAGTRSPTPRNMIEADAGIAFSDYLLSKWKGADNDTYEATRIRMTRTASGVGEAPQQHRQQQVDVHEMYWADLSRLSGALPRIVTELFTVVFRLSLLGRDAVDRASADAGRRQPDRQPPRRWHWLTNLQRGLDWAFSNLLANLFSQLLLIGLLVVAWGVAEPHTAVLRTVLAVAVPTLAAWWYCYRHAARPSSRLAAAVFAALAAVLLHAVPAHWVVGLGCLALLALLFDYVLRVAAARFPAMRAVGLVFLAVTALALLGHVVAEVLASGGRADLHSWVRGGLRAFEYMLFGIVVWWAAAVVPFLLWFVFGQMAARDGAAAHGSVATGRLGLMVSMASFVALSMAIWALLTTLVEFGAAGTSYCPLIFDVGTGCFPKGSTFLHLRYLRSTETFVLAAGLTLALLLYMIVVLVPSVLAEIRNGLGTAQNLGRWLSGGYRRLEAVVTGLAAMSVIVAAVVGVILLLARCGILPKDLVGGEIFEWFGPVSELVLKPLVLSAATAAAALSAFGGVLSRYVPWLRLPLDVVLDVDNHFREFPRHAIPRARIFSRYVALLEHIAAQKYDRIVIVAHSQGTVISAELLRYLQHRAQWQADAGVDDRVTRLWPQLQGRIHLLTAGCPLRQLYAQRFPLLYAWVGRTTAPGSSGPLASDVGVNRWVNLYTTGDYVGRWLWCDPPPAIDTVGGHATLWNPAPAFAPMTGPERDVCVGIGAHTHYFEQGGTYAARWIDALVS</sequence>
<feature type="transmembrane region" description="Helical" evidence="2">
    <location>
        <begin position="528"/>
        <end position="554"/>
    </location>
</feature>
<keyword evidence="2" id="KW-0472">Membrane</keyword>
<feature type="transmembrane region" description="Helical" evidence="2">
    <location>
        <begin position="380"/>
        <end position="403"/>
    </location>
</feature>
<organism evidence="3 4">
    <name type="scientific">Variovorax gossypii</name>
    <dbReference type="NCBI Taxonomy" id="1679495"/>
    <lineage>
        <taxon>Bacteria</taxon>
        <taxon>Pseudomonadati</taxon>
        <taxon>Pseudomonadota</taxon>
        <taxon>Betaproteobacteria</taxon>
        <taxon>Burkholderiales</taxon>
        <taxon>Comamonadaceae</taxon>
        <taxon>Variovorax</taxon>
    </lineage>
</organism>
<gene>
    <name evidence="3" type="ORF">EJP69_21815</name>
</gene>
<dbReference type="AlphaFoldDB" id="A0A3S0GV64"/>
<feature type="transmembrane region" description="Helical" evidence="2">
    <location>
        <begin position="300"/>
        <end position="318"/>
    </location>
</feature>